<dbReference type="InterPro" id="IPR050396">
    <property type="entry name" value="Glycosyltr_51/Transpeptidase"/>
</dbReference>
<evidence type="ECO:0000256" key="9">
    <source>
        <dbReference type="ARBA" id="ARBA00022801"/>
    </source>
</evidence>
<gene>
    <name evidence="24" type="ORF">MNBD_GAMMA09-2206</name>
</gene>
<evidence type="ECO:0000256" key="16">
    <source>
        <dbReference type="ARBA" id="ARBA00032454"/>
    </source>
</evidence>
<evidence type="ECO:0000256" key="5">
    <source>
        <dbReference type="ARBA" id="ARBA00022645"/>
    </source>
</evidence>
<dbReference type="NCBIfam" id="TIGR02071">
    <property type="entry name" value="PBP_1b"/>
    <property type="match status" value="1"/>
</dbReference>
<evidence type="ECO:0000256" key="7">
    <source>
        <dbReference type="ARBA" id="ARBA00022676"/>
    </source>
</evidence>
<dbReference type="GO" id="GO:0008658">
    <property type="term" value="F:penicillin binding"/>
    <property type="evidence" value="ECO:0007669"/>
    <property type="project" value="InterPro"/>
</dbReference>
<feature type="domain" description="Penicillin-binding protein transpeptidase" evidence="21">
    <location>
        <begin position="482"/>
        <end position="722"/>
    </location>
</feature>
<dbReference type="GO" id="GO:0006508">
    <property type="term" value="P:proteolysis"/>
    <property type="evidence" value="ECO:0007669"/>
    <property type="project" value="UniProtKB-KW"/>
</dbReference>
<evidence type="ECO:0000259" key="21">
    <source>
        <dbReference type="Pfam" id="PF00905"/>
    </source>
</evidence>
<keyword evidence="20" id="KW-1133">Transmembrane helix</keyword>
<feature type="domain" description="Glycosyl transferase family 51" evidence="22">
    <location>
        <begin position="216"/>
        <end position="387"/>
    </location>
</feature>
<dbReference type="GO" id="GO:0009252">
    <property type="term" value="P:peptidoglycan biosynthetic process"/>
    <property type="evidence" value="ECO:0007669"/>
    <property type="project" value="UniProtKB-KW"/>
</dbReference>
<dbReference type="SUPFAM" id="SSF53955">
    <property type="entry name" value="Lysozyme-like"/>
    <property type="match status" value="1"/>
</dbReference>
<dbReference type="InterPro" id="IPR001460">
    <property type="entry name" value="PCN-bd_Tpept"/>
</dbReference>
<dbReference type="GO" id="GO:0008955">
    <property type="term" value="F:peptidoglycan glycosyltransferase activity"/>
    <property type="evidence" value="ECO:0007669"/>
    <property type="project" value="UniProtKB-EC"/>
</dbReference>
<organism evidence="24">
    <name type="scientific">hydrothermal vent metagenome</name>
    <dbReference type="NCBI Taxonomy" id="652676"/>
    <lineage>
        <taxon>unclassified sequences</taxon>
        <taxon>metagenomes</taxon>
        <taxon>ecological metagenomes</taxon>
    </lineage>
</organism>
<feature type="compositionally biased region" description="Basic residues" evidence="19">
    <location>
        <begin position="11"/>
        <end position="58"/>
    </location>
</feature>
<dbReference type="InterPro" id="IPR011813">
    <property type="entry name" value="PBP_1b"/>
</dbReference>
<dbReference type="InterPro" id="IPR001264">
    <property type="entry name" value="Glyco_trans_51"/>
</dbReference>
<comment type="catalytic activity">
    <reaction evidence="18">
        <text>[GlcNAc-(1-&gt;4)-Mur2Ac(oyl-L-Ala-gamma-D-Glu-L-Lys-D-Ala-D-Ala)](n)-di-trans,octa-cis-undecaprenyl diphosphate + beta-D-GlcNAc-(1-&gt;4)-Mur2Ac(oyl-L-Ala-gamma-D-Glu-L-Lys-D-Ala-D-Ala)-di-trans,octa-cis-undecaprenyl diphosphate = [GlcNAc-(1-&gt;4)-Mur2Ac(oyl-L-Ala-gamma-D-Glu-L-Lys-D-Ala-D-Ala)](n+1)-di-trans,octa-cis-undecaprenyl diphosphate + di-trans,octa-cis-undecaprenyl diphosphate + H(+)</text>
        <dbReference type="Rhea" id="RHEA:23708"/>
        <dbReference type="Rhea" id="RHEA-COMP:9602"/>
        <dbReference type="Rhea" id="RHEA-COMP:9603"/>
        <dbReference type="ChEBI" id="CHEBI:15378"/>
        <dbReference type="ChEBI" id="CHEBI:58405"/>
        <dbReference type="ChEBI" id="CHEBI:60033"/>
        <dbReference type="ChEBI" id="CHEBI:78435"/>
        <dbReference type="EC" id="2.4.99.28"/>
    </reaction>
</comment>
<dbReference type="GO" id="GO:0030288">
    <property type="term" value="C:outer membrane-bounded periplasmic space"/>
    <property type="evidence" value="ECO:0007669"/>
    <property type="project" value="TreeGrafter"/>
</dbReference>
<accession>A0A3B0YNT2</accession>
<evidence type="ECO:0000259" key="23">
    <source>
        <dbReference type="Pfam" id="PF14814"/>
    </source>
</evidence>
<keyword evidence="12 20" id="KW-0472">Membrane</keyword>
<evidence type="ECO:0000256" key="18">
    <source>
        <dbReference type="ARBA" id="ARBA00049902"/>
    </source>
</evidence>
<dbReference type="Gene3D" id="1.10.3810.10">
    <property type="entry name" value="Biosynthetic peptidoglycan transglycosylase-like"/>
    <property type="match status" value="1"/>
</dbReference>
<keyword evidence="14" id="KW-0511">Multifunctional enzyme</keyword>
<feature type="region of interest" description="Disordered" evidence="19">
    <location>
        <begin position="1"/>
        <end position="58"/>
    </location>
</feature>
<evidence type="ECO:0000256" key="6">
    <source>
        <dbReference type="ARBA" id="ARBA00022670"/>
    </source>
</evidence>
<dbReference type="PANTHER" id="PTHR32282:SF11">
    <property type="entry name" value="PENICILLIN-BINDING PROTEIN 1B"/>
    <property type="match status" value="1"/>
</dbReference>
<keyword evidence="10" id="KW-0133">Cell shape</keyword>
<evidence type="ECO:0000256" key="10">
    <source>
        <dbReference type="ARBA" id="ARBA00022960"/>
    </source>
</evidence>
<dbReference type="InterPro" id="IPR012338">
    <property type="entry name" value="Beta-lactam/transpept-like"/>
</dbReference>
<evidence type="ECO:0000259" key="22">
    <source>
        <dbReference type="Pfam" id="PF00912"/>
    </source>
</evidence>
<evidence type="ECO:0000256" key="19">
    <source>
        <dbReference type="SAM" id="MobiDB-lite"/>
    </source>
</evidence>
<evidence type="ECO:0000256" key="12">
    <source>
        <dbReference type="ARBA" id="ARBA00023136"/>
    </source>
</evidence>
<dbReference type="Pfam" id="PF00912">
    <property type="entry name" value="Transgly"/>
    <property type="match status" value="1"/>
</dbReference>
<keyword evidence="20" id="KW-0812">Transmembrane</keyword>
<dbReference type="AlphaFoldDB" id="A0A3B0YNT2"/>
<evidence type="ECO:0000313" key="24">
    <source>
        <dbReference type="EMBL" id="VAW70534.1"/>
    </source>
</evidence>
<keyword evidence="8 24" id="KW-0808">Transferase</keyword>
<dbReference type="PANTHER" id="PTHR32282">
    <property type="entry name" value="BINDING PROTEIN TRANSPEPTIDASE, PUTATIVE-RELATED"/>
    <property type="match status" value="1"/>
</dbReference>
<evidence type="ECO:0000256" key="11">
    <source>
        <dbReference type="ARBA" id="ARBA00022984"/>
    </source>
</evidence>
<dbReference type="GO" id="GO:0004180">
    <property type="term" value="F:carboxypeptidase activity"/>
    <property type="evidence" value="ECO:0007669"/>
    <property type="project" value="UniProtKB-KW"/>
</dbReference>
<reference evidence="24" key="1">
    <citation type="submission" date="2018-06" db="EMBL/GenBank/DDBJ databases">
        <authorList>
            <person name="Zhirakovskaya E."/>
        </authorList>
    </citation>
    <scope>NUCLEOTIDE SEQUENCE</scope>
</reference>
<evidence type="ECO:0000256" key="2">
    <source>
        <dbReference type="ARBA" id="ARBA00004236"/>
    </source>
</evidence>
<evidence type="ECO:0000256" key="14">
    <source>
        <dbReference type="ARBA" id="ARBA00023268"/>
    </source>
</evidence>
<keyword evidence="13" id="KW-0046">Antibiotic resistance</keyword>
<protein>
    <recommendedName>
        <fullName evidence="3">Penicillin-binding protein 1B</fullName>
        <ecNumber evidence="17">2.4.99.28</ecNumber>
    </recommendedName>
    <alternativeName>
        <fullName evidence="16">Murein polymerase</fullName>
    </alternativeName>
</protein>
<dbReference type="GO" id="GO:0071555">
    <property type="term" value="P:cell wall organization"/>
    <property type="evidence" value="ECO:0007669"/>
    <property type="project" value="UniProtKB-KW"/>
</dbReference>
<dbReference type="Pfam" id="PF00905">
    <property type="entry name" value="Transpeptidase"/>
    <property type="match status" value="1"/>
</dbReference>
<dbReference type="SUPFAM" id="SSF56601">
    <property type="entry name" value="beta-lactamase/transpeptidase-like"/>
    <property type="match status" value="1"/>
</dbReference>
<dbReference type="InterPro" id="IPR028166">
    <property type="entry name" value="UB2H"/>
</dbReference>
<dbReference type="InterPro" id="IPR023346">
    <property type="entry name" value="Lysozyme-like_dom_sf"/>
</dbReference>
<sequence length="819" mass="91919">MPRKKDSSKTPIKRKAIKKSPIKKTPSKKTPSKKLSSKKTASKNTPLKKNRRKKSAAKGKRKSLIKTLLFSKYSISAFFISICLFSLYLIYLNIVITEKMSGRIWSLPSHVYARPLEIYNDKRITVDDLVYELNLLDYKRVSNRPAHPGEYRILNDTHFEIISRDAVFWDGKRKSRGLRVSINAGHIQGLYELYSDKTITLFRFEAVRISGIYPVKKQERQLIKLEDIPDELILALLAVEDKRFYNHSGVDAKSILRAVLANIMAGKTVQGGSTLTQQLIKNLFLSSDRTLLRKINEAFMALLLEVNYDKSVILETYINEVYLGQNGAQQIHGFELASHFYFARPLTELRRDQMALLVGLVKGPSWYSPRKHKKRATQRRNQVLKLMFQEGIISSAQLKKYSAQSLGLAARPRYSGNRFPAIVDLVKRQLRQDYNDDDLKSSGLKIFTSVDPLIQRQAEASVRRMLPILERQKDATSALQTSVIVASSQQGEIQAMVSDKNPDFPGFNRSLDAVRQTGSLIKPAIYLTALQQPEKYTLASLLDDSPLHLKTAKDELWSPKNYDNKFSGPVTLSQSLILSRNVPTVRLGLDVGLADISATLKNLGISRDVPSYPSMTLGAFNLSPLDVANMYQTFAADGFHVPLKIIREVLTRDGVPLKRYPLEPQKTLDEKTVFLVNYVLHQVTQTGTAKSLAKNISVKLAGKTGTTDDLRDSWFAGFSEDQLAVVWIGRDDNSSTGLTGSSGALRLWTDLMKKLPLSSLSLNPPQGVEMAWVDSETGALSDKNCQGAVELPFIQGSVPTEKVECKTGGLLYQIKRLFN</sequence>
<evidence type="ECO:0000256" key="4">
    <source>
        <dbReference type="ARBA" id="ARBA00022475"/>
    </source>
</evidence>
<dbReference type="EC" id="2.4.99.28" evidence="17"/>
<dbReference type="InterPro" id="IPR036950">
    <property type="entry name" value="PBP_transglycosylase"/>
</dbReference>
<evidence type="ECO:0000256" key="20">
    <source>
        <dbReference type="SAM" id="Phobius"/>
    </source>
</evidence>
<evidence type="ECO:0000256" key="8">
    <source>
        <dbReference type="ARBA" id="ARBA00022679"/>
    </source>
</evidence>
<keyword evidence="15" id="KW-0961">Cell wall biogenesis/degradation</keyword>
<keyword evidence="11" id="KW-0573">Peptidoglycan synthesis</keyword>
<evidence type="ECO:0000256" key="13">
    <source>
        <dbReference type="ARBA" id="ARBA00023251"/>
    </source>
</evidence>
<dbReference type="Gene3D" id="3.30.2060.10">
    <property type="entry name" value="Penicillin-binding protein 1b domain"/>
    <property type="match status" value="1"/>
</dbReference>
<keyword evidence="4" id="KW-1003">Cell membrane</keyword>
<keyword evidence="9" id="KW-0378">Hydrolase</keyword>
<dbReference type="PIRSF" id="PIRSF002799">
    <property type="entry name" value="PBP_1b"/>
    <property type="match status" value="1"/>
</dbReference>
<comment type="subcellular location">
    <subcellularLocation>
        <location evidence="2">Cell membrane</location>
    </subcellularLocation>
</comment>
<dbReference type="Pfam" id="PF14814">
    <property type="entry name" value="UB2H"/>
    <property type="match status" value="1"/>
</dbReference>
<evidence type="ECO:0000256" key="3">
    <source>
        <dbReference type="ARBA" id="ARBA00018637"/>
    </source>
</evidence>
<evidence type="ECO:0000256" key="1">
    <source>
        <dbReference type="ARBA" id="ARBA00002624"/>
    </source>
</evidence>
<dbReference type="EMBL" id="UOFI01000199">
    <property type="protein sequence ID" value="VAW70534.1"/>
    <property type="molecule type" value="Genomic_DNA"/>
</dbReference>
<evidence type="ECO:0000256" key="15">
    <source>
        <dbReference type="ARBA" id="ARBA00023316"/>
    </source>
</evidence>
<dbReference type="GO" id="GO:0008360">
    <property type="term" value="P:regulation of cell shape"/>
    <property type="evidence" value="ECO:0007669"/>
    <property type="project" value="UniProtKB-KW"/>
</dbReference>
<keyword evidence="6" id="KW-0645">Protease</keyword>
<proteinExistence type="predicted"/>
<dbReference type="FunFam" id="1.10.3810.10:FF:000001">
    <property type="entry name" value="Penicillin-binding protein 1A"/>
    <property type="match status" value="1"/>
</dbReference>
<dbReference type="GO" id="GO:0046677">
    <property type="term" value="P:response to antibiotic"/>
    <property type="evidence" value="ECO:0007669"/>
    <property type="project" value="UniProtKB-KW"/>
</dbReference>
<keyword evidence="7 24" id="KW-0328">Glycosyltransferase</keyword>
<keyword evidence="5" id="KW-0121">Carboxypeptidase</keyword>
<feature type="domain" description="Bifunctional transglycosylase second" evidence="23">
    <location>
        <begin position="118"/>
        <end position="203"/>
    </location>
</feature>
<name>A0A3B0YNT2_9ZZZZ</name>
<dbReference type="GO" id="GO:0009274">
    <property type="term" value="C:peptidoglycan-based cell wall"/>
    <property type="evidence" value="ECO:0007669"/>
    <property type="project" value="InterPro"/>
</dbReference>
<comment type="function">
    <text evidence="1">Cell wall formation. Synthesis of cross-linked peptidoglycan from the lipid intermediates. The enzyme has a penicillin-insensitive transglycosylase N-terminal domain (formation of linear glycan strands) and a penicillin-sensitive transpeptidase C-terminal domain (cross-linking of the peptide subunits).</text>
</comment>
<evidence type="ECO:0000256" key="17">
    <source>
        <dbReference type="ARBA" id="ARBA00044770"/>
    </source>
</evidence>
<dbReference type="Gene3D" id="3.40.710.10">
    <property type="entry name" value="DD-peptidase/beta-lactamase superfamily"/>
    <property type="match status" value="1"/>
</dbReference>
<dbReference type="GO" id="GO:0005886">
    <property type="term" value="C:plasma membrane"/>
    <property type="evidence" value="ECO:0007669"/>
    <property type="project" value="UniProtKB-SubCell"/>
</dbReference>
<feature type="transmembrane region" description="Helical" evidence="20">
    <location>
        <begin position="70"/>
        <end position="91"/>
    </location>
</feature>